<accession>A0A9W8B295</accession>
<evidence type="ECO:0000256" key="1">
    <source>
        <dbReference type="SAM" id="MobiDB-lite"/>
    </source>
</evidence>
<feature type="compositionally biased region" description="Low complexity" evidence="1">
    <location>
        <begin position="423"/>
        <end position="437"/>
    </location>
</feature>
<feature type="signal peptide" evidence="2">
    <location>
        <begin position="1"/>
        <end position="20"/>
    </location>
</feature>
<keyword evidence="2" id="KW-0732">Signal</keyword>
<reference evidence="3" key="1">
    <citation type="submission" date="2022-07" db="EMBL/GenBank/DDBJ databases">
        <title>Phylogenomic reconstructions and comparative analyses of Kickxellomycotina fungi.</title>
        <authorList>
            <person name="Reynolds N.K."/>
            <person name="Stajich J.E."/>
            <person name="Barry K."/>
            <person name="Grigoriev I.V."/>
            <person name="Crous P."/>
            <person name="Smith M.E."/>
        </authorList>
    </citation>
    <scope>NUCLEOTIDE SEQUENCE</scope>
    <source>
        <strain evidence="3">RSA 567</strain>
    </source>
</reference>
<feature type="region of interest" description="Disordered" evidence="1">
    <location>
        <begin position="325"/>
        <end position="349"/>
    </location>
</feature>
<dbReference type="AlphaFoldDB" id="A0A9W8B295"/>
<sequence>MKVSVVGIVVAACLAASATALPALPVNLMALASNPTESLSQVPGLSLVSKLAGTGPNGQLVRNLLVKAKLAQVSESKPEALKPTAKPKQAPVAAAAQVGTDASQMTPEMMNQLAAEWDALQQAAAAQGSNNNNNVALQRRLLDTNQLLSTVNSLVNPDEVPNSSAQLTANTPKTPVAQTFAQEPVSPMAAAGAAEDLMAYPAGRQGLVRRQNPLTMVIGLVGSLVPGGGQGEDASPPAPKGAAPASPAPDADQVAENQVDGEQGPQNLLPGNDSVQDEGDDSGEGDIDNLQDGQTEIESTNATPGLLKRAFPLSLLAPVTSLLNPSSQASTPVEAPKGEAPSPMAGPQNFADTLPVFKMLKKLPGNPLQQDFDSASKDAVANKAEITKPKGHGDQGEKSTGHDHHRGYRQGGHHDAGYGYGRGRPSYGPYKRPSYGSRHGHSGHHNSHVYNNDFQPYATEAEAGQI</sequence>
<keyword evidence="4" id="KW-1185">Reference proteome</keyword>
<feature type="compositionally biased region" description="Basic and acidic residues" evidence="1">
    <location>
        <begin position="385"/>
        <end position="402"/>
    </location>
</feature>
<dbReference type="Proteomes" id="UP001151582">
    <property type="component" value="Unassembled WGS sequence"/>
</dbReference>
<evidence type="ECO:0000256" key="2">
    <source>
        <dbReference type="SAM" id="SignalP"/>
    </source>
</evidence>
<proteinExistence type="predicted"/>
<organism evidence="3 4">
    <name type="scientific">Dimargaris verticillata</name>
    <dbReference type="NCBI Taxonomy" id="2761393"/>
    <lineage>
        <taxon>Eukaryota</taxon>
        <taxon>Fungi</taxon>
        <taxon>Fungi incertae sedis</taxon>
        <taxon>Zoopagomycota</taxon>
        <taxon>Kickxellomycotina</taxon>
        <taxon>Dimargaritomycetes</taxon>
        <taxon>Dimargaritales</taxon>
        <taxon>Dimargaritaceae</taxon>
        <taxon>Dimargaris</taxon>
    </lineage>
</organism>
<feature type="chain" id="PRO_5040896089" evidence="2">
    <location>
        <begin position="21"/>
        <end position="466"/>
    </location>
</feature>
<comment type="caution">
    <text evidence="3">The sequence shown here is derived from an EMBL/GenBank/DDBJ whole genome shotgun (WGS) entry which is preliminary data.</text>
</comment>
<name>A0A9W8B295_9FUNG</name>
<feature type="compositionally biased region" description="Acidic residues" evidence="1">
    <location>
        <begin position="275"/>
        <end position="289"/>
    </location>
</feature>
<dbReference type="EMBL" id="JANBQB010000136">
    <property type="protein sequence ID" value="KAJ1981154.1"/>
    <property type="molecule type" value="Genomic_DNA"/>
</dbReference>
<protein>
    <submittedName>
        <fullName evidence="3">Uncharacterized protein</fullName>
    </submittedName>
</protein>
<gene>
    <name evidence="3" type="ORF">H4R34_002190</name>
</gene>
<feature type="region of interest" description="Disordered" evidence="1">
    <location>
        <begin position="227"/>
        <end position="291"/>
    </location>
</feature>
<feature type="compositionally biased region" description="Basic residues" evidence="1">
    <location>
        <begin position="438"/>
        <end position="447"/>
    </location>
</feature>
<feature type="compositionally biased region" description="Low complexity" evidence="1">
    <location>
        <begin position="240"/>
        <end position="252"/>
    </location>
</feature>
<feature type="region of interest" description="Disordered" evidence="1">
    <location>
        <begin position="380"/>
        <end position="466"/>
    </location>
</feature>
<evidence type="ECO:0000313" key="3">
    <source>
        <dbReference type="EMBL" id="KAJ1981154.1"/>
    </source>
</evidence>
<evidence type="ECO:0000313" key="4">
    <source>
        <dbReference type="Proteomes" id="UP001151582"/>
    </source>
</evidence>